<feature type="domain" description="Glycosyl transferase family 28 C-terminal" evidence="2">
    <location>
        <begin position="252"/>
        <end position="384"/>
    </location>
</feature>
<dbReference type="SUPFAM" id="SSF53756">
    <property type="entry name" value="UDP-Glycosyltransferase/glycogen phosphorylase"/>
    <property type="match status" value="1"/>
</dbReference>
<dbReference type="AlphaFoldDB" id="A0A7C5Q830"/>
<organism evidence="3">
    <name type="scientific">Caldiarchaeum subterraneum</name>
    <dbReference type="NCBI Taxonomy" id="311458"/>
    <lineage>
        <taxon>Archaea</taxon>
        <taxon>Nitrososphaerota</taxon>
        <taxon>Candidatus Caldarchaeales</taxon>
        <taxon>Candidatus Caldarchaeaceae</taxon>
        <taxon>Candidatus Caldarchaeum</taxon>
    </lineage>
</organism>
<dbReference type="GO" id="GO:0016758">
    <property type="term" value="F:hexosyltransferase activity"/>
    <property type="evidence" value="ECO:0007669"/>
    <property type="project" value="InterPro"/>
</dbReference>
<gene>
    <name evidence="3" type="ORF">ENM11_04735</name>
</gene>
<sequence length="422" mass="46041">MGECVCSAIPLKFSPSKPPAAKYHEQISCRKMRVHIGVCGIGLGHVSRTVLVARELLARGHKLSFSAYGQAVEYLIKHGFNPVVVASVGYGVGWDGGISVKQTIKENLLLPVKLALQTAAETACINDRDADFVLSDTRASTVLAAKALGRPVATILNQYNLLLKTNRYRWLAEMTQHAIQAPTLVWDMSDLIVVPDLPPPLTISEATLNIPEEQKSKTVFVGPLVERLSFSKGEVDKIRGEYDAEDRPLVLIVVSGGPFEKKVLVERFLSMADILSDGYSYVLTSANPSSSEMRKIGSLRVYDWIEDLNKLIMAADLVVGRGGLTLISKCIAYGKKMLLIPTPQHGEQLSNSRKAAKIGVARVVEQNSLDPAMFERAVKLALNDEDMDECVRVLKNVAEKCGGASTVAELVEKQAKNVSQKN</sequence>
<dbReference type="Pfam" id="PF04101">
    <property type="entry name" value="Glyco_tran_28_C"/>
    <property type="match status" value="1"/>
</dbReference>
<proteinExistence type="inferred from homology"/>
<evidence type="ECO:0000313" key="3">
    <source>
        <dbReference type="EMBL" id="HHK68446.1"/>
    </source>
</evidence>
<comment type="similarity">
    <text evidence="1">Belongs to the glycosyltransferase 28 family.</text>
</comment>
<dbReference type="PANTHER" id="PTHR21015:SF22">
    <property type="entry name" value="GLYCOSYLTRANSFERASE"/>
    <property type="match status" value="1"/>
</dbReference>
<dbReference type="EMBL" id="DRWN01000031">
    <property type="protein sequence ID" value="HHK68446.1"/>
    <property type="molecule type" value="Genomic_DNA"/>
</dbReference>
<comment type="caution">
    <text evidence="3">The sequence shown here is derived from an EMBL/GenBank/DDBJ whole genome shotgun (WGS) entry which is preliminary data.</text>
</comment>
<dbReference type="InterPro" id="IPR007235">
    <property type="entry name" value="Glyco_trans_28_C"/>
</dbReference>
<dbReference type="Pfam" id="PF13528">
    <property type="entry name" value="Glyco_trans_1_3"/>
    <property type="match status" value="1"/>
</dbReference>
<dbReference type="PANTHER" id="PTHR21015">
    <property type="entry name" value="UDP-N-ACETYLGLUCOSAMINE--N-ACETYLMURAMYL-(PENTAPEPTIDE) PYROPHOSPHORYL-UNDECAPRENOL N-ACETYLGLUCOSAMINE TRANSFERASE 1"/>
    <property type="match status" value="1"/>
</dbReference>
<dbReference type="Gene3D" id="3.40.50.2000">
    <property type="entry name" value="Glycogen Phosphorylase B"/>
    <property type="match status" value="2"/>
</dbReference>
<name>A0A7C5Q830_CALS0</name>
<protein>
    <recommendedName>
        <fullName evidence="2">Glycosyl transferase family 28 C-terminal domain-containing protein</fullName>
    </recommendedName>
</protein>
<evidence type="ECO:0000259" key="2">
    <source>
        <dbReference type="Pfam" id="PF04101"/>
    </source>
</evidence>
<evidence type="ECO:0000256" key="1">
    <source>
        <dbReference type="ARBA" id="ARBA00006962"/>
    </source>
</evidence>
<reference evidence="3" key="1">
    <citation type="journal article" date="2020" name="mSystems">
        <title>Genome- and Community-Level Interaction Insights into Carbon Utilization and Element Cycling Functions of Hydrothermarchaeota in Hydrothermal Sediment.</title>
        <authorList>
            <person name="Zhou Z."/>
            <person name="Liu Y."/>
            <person name="Xu W."/>
            <person name="Pan J."/>
            <person name="Luo Z.H."/>
            <person name="Li M."/>
        </authorList>
    </citation>
    <scope>NUCLEOTIDE SEQUENCE [LARGE SCALE GENOMIC DNA]</scope>
    <source>
        <strain evidence="3">SpSt-1056</strain>
    </source>
</reference>
<accession>A0A7C5Q830</accession>